<accession>A0ABV8LBU1</accession>
<dbReference type="Proteomes" id="UP001595767">
    <property type="component" value="Unassembled WGS sequence"/>
</dbReference>
<sequence>MNSATEDLLAGIVAVLDELPDVHPAVPMGVRPSRWLPWEPYRFAVDLAAHGVEIRIVAASLPLSALTDRIAAAIRPRLAGSAWAEASVRVHVVALHADAVSTGCDPDHDRGP</sequence>
<dbReference type="RefSeq" id="WP_378553428.1">
    <property type="nucleotide sequence ID" value="NZ_JBHSBA010000015.1"/>
</dbReference>
<protein>
    <recommendedName>
        <fullName evidence="3">Asp23/Gls24 family envelope stress response protein</fullName>
    </recommendedName>
</protein>
<organism evidence="1 2">
    <name type="scientific">Nocardia rhizosphaerae</name>
    <dbReference type="NCBI Taxonomy" id="1691571"/>
    <lineage>
        <taxon>Bacteria</taxon>
        <taxon>Bacillati</taxon>
        <taxon>Actinomycetota</taxon>
        <taxon>Actinomycetes</taxon>
        <taxon>Mycobacteriales</taxon>
        <taxon>Nocardiaceae</taxon>
        <taxon>Nocardia</taxon>
    </lineage>
</organism>
<name>A0ABV8LBU1_9NOCA</name>
<proteinExistence type="predicted"/>
<keyword evidence="2" id="KW-1185">Reference proteome</keyword>
<dbReference type="EMBL" id="JBHSBA010000015">
    <property type="protein sequence ID" value="MFC4127754.1"/>
    <property type="molecule type" value="Genomic_DNA"/>
</dbReference>
<comment type="caution">
    <text evidence="1">The sequence shown here is derived from an EMBL/GenBank/DDBJ whole genome shotgun (WGS) entry which is preliminary data.</text>
</comment>
<evidence type="ECO:0000313" key="2">
    <source>
        <dbReference type="Proteomes" id="UP001595767"/>
    </source>
</evidence>
<reference evidence="2" key="1">
    <citation type="journal article" date="2019" name="Int. J. Syst. Evol. Microbiol.">
        <title>The Global Catalogue of Microorganisms (GCM) 10K type strain sequencing project: providing services to taxonomists for standard genome sequencing and annotation.</title>
        <authorList>
            <consortium name="The Broad Institute Genomics Platform"/>
            <consortium name="The Broad Institute Genome Sequencing Center for Infectious Disease"/>
            <person name="Wu L."/>
            <person name="Ma J."/>
        </authorList>
    </citation>
    <scope>NUCLEOTIDE SEQUENCE [LARGE SCALE GENOMIC DNA]</scope>
    <source>
        <strain evidence="2">CGMCC 4.7204</strain>
    </source>
</reference>
<evidence type="ECO:0000313" key="1">
    <source>
        <dbReference type="EMBL" id="MFC4127754.1"/>
    </source>
</evidence>
<gene>
    <name evidence="1" type="ORF">ACFOW8_22770</name>
</gene>
<evidence type="ECO:0008006" key="3">
    <source>
        <dbReference type="Google" id="ProtNLM"/>
    </source>
</evidence>